<organism evidence="2 3">
    <name type="scientific">Nocardioides silvaticus</name>
    <dbReference type="NCBI Taxonomy" id="2201891"/>
    <lineage>
        <taxon>Bacteria</taxon>
        <taxon>Bacillati</taxon>
        <taxon>Actinomycetota</taxon>
        <taxon>Actinomycetes</taxon>
        <taxon>Propionibacteriales</taxon>
        <taxon>Nocardioidaceae</taxon>
        <taxon>Nocardioides</taxon>
    </lineage>
</organism>
<dbReference type="AlphaFoldDB" id="A0A316TIR6"/>
<dbReference type="Gene3D" id="3.40.50.150">
    <property type="entry name" value="Vaccinia Virus protein VP39"/>
    <property type="match status" value="1"/>
</dbReference>
<dbReference type="Pfam" id="PF08241">
    <property type="entry name" value="Methyltransf_11"/>
    <property type="match status" value="1"/>
</dbReference>
<evidence type="ECO:0000313" key="2">
    <source>
        <dbReference type="EMBL" id="PWN03109.1"/>
    </source>
</evidence>
<name>A0A316TIR6_9ACTN</name>
<dbReference type="PANTHER" id="PTHR43591">
    <property type="entry name" value="METHYLTRANSFERASE"/>
    <property type="match status" value="1"/>
</dbReference>
<evidence type="ECO:0000313" key="3">
    <source>
        <dbReference type="Proteomes" id="UP000245507"/>
    </source>
</evidence>
<reference evidence="2 3" key="1">
    <citation type="submission" date="2018-05" db="EMBL/GenBank/DDBJ databases">
        <title>Nocardioides silvaticus genome.</title>
        <authorList>
            <person name="Li C."/>
            <person name="Wang G."/>
        </authorList>
    </citation>
    <scope>NUCLEOTIDE SEQUENCE [LARGE SCALE GENOMIC DNA]</scope>
    <source>
        <strain evidence="2 3">CCTCC AB 2018079</strain>
    </source>
</reference>
<keyword evidence="3" id="KW-1185">Reference proteome</keyword>
<dbReference type="InterPro" id="IPR029063">
    <property type="entry name" value="SAM-dependent_MTases_sf"/>
</dbReference>
<sequence>MIDDAAAEAWREEQRATYSAGDSDALAQRQQPLAARLAEAAGLRAGDDVLDIGAGTGNVAVTAARLGARVTAVDLTPRQVDAGRARCAAEGLEVRWQVADAEQLPLADGSVDVALSSFGIVYAARPERAAAEVRRVLRPGGRLLLTAYPRDSFNGRALEVVNRFLPEAPVPTTVDEYLWADQQTLARWFPCRRIEVAAEVVLSEPYPSADAWFEGVLDVPIVARLRDTLPAEQFDELRREIVALRSHYADVDPDGTLHPREGYVVVRVD</sequence>
<protein>
    <recommendedName>
        <fullName evidence="1">Methyltransferase type 11 domain-containing protein</fullName>
    </recommendedName>
</protein>
<dbReference type="RefSeq" id="WP_109693200.1">
    <property type="nucleotide sequence ID" value="NZ_QGDD01000003.1"/>
</dbReference>
<gene>
    <name evidence="2" type="ORF">DJ010_08240</name>
</gene>
<dbReference type="CDD" id="cd02440">
    <property type="entry name" value="AdoMet_MTases"/>
    <property type="match status" value="1"/>
</dbReference>
<proteinExistence type="predicted"/>
<dbReference type="PANTHER" id="PTHR43591:SF24">
    <property type="entry name" value="2-METHOXY-6-POLYPRENYL-1,4-BENZOQUINOL METHYLASE, MITOCHONDRIAL"/>
    <property type="match status" value="1"/>
</dbReference>
<dbReference type="SUPFAM" id="SSF53335">
    <property type="entry name" value="S-adenosyl-L-methionine-dependent methyltransferases"/>
    <property type="match status" value="1"/>
</dbReference>
<dbReference type="InterPro" id="IPR013216">
    <property type="entry name" value="Methyltransf_11"/>
</dbReference>
<dbReference type="EMBL" id="QGDD01000003">
    <property type="protein sequence ID" value="PWN03109.1"/>
    <property type="molecule type" value="Genomic_DNA"/>
</dbReference>
<dbReference type="OrthoDB" id="9795634at2"/>
<dbReference type="GO" id="GO:0008757">
    <property type="term" value="F:S-adenosylmethionine-dependent methyltransferase activity"/>
    <property type="evidence" value="ECO:0007669"/>
    <property type="project" value="InterPro"/>
</dbReference>
<evidence type="ECO:0000259" key="1">
    <source>
        <dbReference type="Pfam" id="PF08241"/>
    </source>
</evidence>
<comment type="caution">
    <text evidence="2">The sequence shown here is derived from an EMBL/GenBank/DDBJ whole genome shotgun (WGS) entry which is preliminary data.</text>
</comment>
<dbReference type="Proteomes" id="UP000245507">
    <property type="component" value="Unassembled WGS sequence"/>
</dbReference>
<feature type="domain" description="Methyltransferase type 11" evidence="1">
    <location>
        <begin position="50"/>
        <end position="144"/>
    </location>
</feature>
<accession>A0A316TIR6</accession>